<comment type="caution">
    <text evidence="1">The sequence shown here is derived from an EMBL/GenBank/DDBJ whole genome shotgun (WGS) entry which is preliminary data.</text>
</comment>
<evidence type="ECO:0000313" key="2">
    <source>
        <dbReference type="Proteomes" id="UP000789702"/>
    </source>
</evidence>
<keyword evidence="2" id="KW-1185">Reference proteome</keyword>
<accession>A0ACA9LP79</accession>
<reference evidence="1" key="1">
    <citation type="submission" date="2021-06" db="EMBL/GenBank/DDBJ databases">
        <authorList>
            <person name="Kallberg Y."/>
            <person name="Tangrot J."/>
            <person name="Rosling A."/>
        </authorList>
    </citation>
    <scope>NUCLEOTIDE SEQUENCE</scope>
    <source>
        <strain evidence="1">IL203A</strain>
    </source>
</reference>
<sequence>MNEPPVWFDMAGDLTVEQIVIFKGQRWAKIKASPPPGVIVFFHEKGWIDEP</sequence>
<dbReference type="EMBL" id="CAJVPU010005070">
    <property type="protein sequence ID" value="CAG8542481.1"/>
    <property type="molecule type" value="Genomic_DNA"/>
</dbReference>
<protein>
    <submittedName>
        <fullName evidence="1">11035_t:CDS:1</fullName>
    </submittedName>
</protein>
<feature type="non-terminal residue" evidence="1">
    <location>
        <position position="51"/>
    </location>
</feature>
<evidence type="ECO:0000313" key="1">
    <source>
        <dbReference type="EMBL" id="CAG8542481.1"/>
    </source>
</evidence>
<dbReference type="Proteomes" id="UP000789702">
    <property type="component" value="Unassembled WGS sequence"/>
</dbReference>
<name>A0ACA9LP79_9GLOM</name>
<organism evidence="1 2">
    <name type="scientific">Dentiscutata heterogama</name>
    <dbReference type="NCBI Taxonomy" id="1316150"/>
    <lineage>
        <taxon>Eukaryota</taxon>
        <taxon>Fungi</taxon>
        <taxon>Fungi incertae sedis</taxon>
        <taxon>Mucoromycota</taxon>
        <taxon>Glomeromycotina</taxon>
        <taxon>Glomeromycetes</taxon>
        <taxon>Diversisporales</taxon>
        <taxon>Gigasporaceae</taxon>
        <taxon>Dentiscutata</taxon>
    </lineage>
</organism>
<proteinExistence type="predicted"/>
<gene>
    <name evidence="1" type="ORF">DHETER_LOCUS4865</name>
</gene>